<proteinExistence type="predicted"/>
<dbReference type="InParanoid" id="A0A804I8X5"/>
<sequence length="169" mass="19100">MPRFESLTASEQNPVPRLLYISFACPASLAHSSLDHRSFAFSATGMLTSNDGGRCPPALARRPTVLRLPRRRRRMAVVRLGSRRGWRWRGRRLLAGLLRRLRLRCLAAKYRAALSRLRSCHAALVRDLMDGAASIEAVQSQLVMEPYFTAPFFPVTTVNCHPANYYALF</sequence>
<organism evidence="1 2">
    <name type="scientific">Musa acuminata subsp. malaccensis</name>
    <name type="common">Wild banana</name>
    <name type="synonym">Musa malaccensis</name>
    <dbReference type="NCBI Taxonomy" id="214687"/>
    <lineage>
        <taxon>Eukaryota</taxon>
        <taxon>Viridiplantae</taxon>
        <taxon>Streptophyta</taxon>
        <taxon>Embryophyta</taxon>
        <taxon>Tracheophyta</taxon>
        <taxon>Spermatophyta</taxon>
        <taxon>Magnoliopsida</taxon>
        <taxon>Liliopsida</taxon>
        <taxon>Zingiberales</taxon>
        <taxon>Musaceae</taxon>
        <taxon>Musa</taxon>
    </lineage>
</organism>
<dbReference type="PANTHER" id="PTHR34788:SF4">
    <property type="entry name" value="F15I1.22"/>
    <property type="match status" value="1"/>
</dbReference>
<protein>
    <submittedName>
        <fullName evidence="1">Uncharacterized protein</fullName>
    </submittedName>
</protein>
<accession>A0A804I8X5</accession>
<name>A0A804I8X5_MUSAM</name>
<evidence type="ECO:0000313" key="1">
    <source>
        <dbReference type="EnsemblPlants" id="Ma03_p05890.1"/>
    </source>
</evidence>
<evidence type="ECO:0000313" key="2">
    <source>
        <dbReference type="Proteomes" id="UP000012960"/>
    </source>
</evidence>
<dbReference type="EnsemblPlants" id="Ma03_t05890.1">
    <property type="protein sequence ID" value="Ma03_p05890.1"/>
    <property type="gene ID" value="Ma03_g05890"/>
</dbReference>
<reference evidence="1" key="1">
    <citation type="submission" date="2021-05" db="UniProtKB">
        <authorList>
            <consortium name="EnsemblPlants"/>
        </authorList>
    </citation>
    <scope>IDENTIFICATION</scope>
    <source>
        <strain evidence="1">subsp. malaccensis</strain>
    </source>
</reference>
<dbReference type="FunCoup" id="A0A804I8X5">
    <property type="interactions" value="653"/>
</dbReference>
<dbReference type="PANTHER" id="PTHR34788">
    <property type="entry name" value="F15I1.22"/>
    <property type="match status" value="1"/>
</dbReference>
<dbReference type="AlphaFoldDB" id="A0A804I8X5"/>
<keyword evidence="2" id="KW-1185">Reference proteome</keyword>
<dbReference type="Gramene" id="Ma03_t05890.1">
    <property type="protein sequence ID" value="Ma03_p05890.1"/>
    <property type="gene ID" value="Ma03_g05890"/>
</dbReference>
<dbReference type="Proteomes" id="UP000012960">
    <property type="component" value="Unplaced"/>
</dbReference>